<gene>
    <name evidence="9" type="ORF">NP493_502g01007</name>
</gene>
<name>A0AAD9NSM9_RIDPI</name>
<dbReference type="InterPro" id="IPR011009">
    <property type="entry name" value="Kinase-like_dom_sf"/>
</dbReference>
<dbReference type="InterPro" id="IPR000719">
    <property type="entry name" value="Prot_kinase_dom"/>
</dbReference>
<dbReference type="PANTHER" id="PTHR11584">
    <property type="entry name" value="SERINE/THREONINE PROTEIN KINASE"/>
    <property type="match status" value="1"/>
</dbReference>
<dbReference type="FunFam" id="1.10.510.10:FF:000286">
    <property type="entry name" value="Mitogen-activated protein kinase kinase kinase 1 (Predicted)"/>
    <property type="match status" value="1"/>
</dbReference>
<dbReference type="EMBL" id="JAODUO010000502">
    <property type="protein sequence ID" value="KAK2179258.1"/>
    <property type="molecule type" value="Genomic_DNA"/>
</dbReference>
<evidence type="ECO:0000256" key="2">
    <source>
        <dbReference type="ARBA" id="ARBA00022679"/>
    </source>
</evidence>
<keyword evidence="4" id="KW-0418">Kinase</keyword>
<dbReference type="PROSITE" id="PS00107">
    <property type="entry name" value="PROTEIN_KINASE_ATP"/>
    <property type="match status" value="1"/>
</dbReference>
<dbReference type="Proteomes" id="UP001209878">
    <property type="component" value="Unassembled WGS sequence"/>
</dbReference>
<dbReference type="Pfam" id="PF00069">
    <property type="entry name" value="Pkinase"/>
    <property type="match status" value="2"/>
</dbReference>
<dbReference type="SMART" id="SM00220">
    <property type="entry name" value="S_TKc"/>
    <property type="match status" value="1"/>
</dbReference>
<evidence type="ECO:0000313" key="10">
    <source>
        <dbReference type="Proteomes" id="UP001209878"/>
    </source>
</evidence>
<reference evidence="9" key="1">
    <citation type="journal article" date="2023" name="Mol. Biol. Evol.">
        <title>Third-Generation Sequencing Reveals the Adaptive Role of the Epigenome in Three Deep-Sea Polychaetes.</title>
        <authorList>
            <person name="Perez M."/>
            <person name="Aroh O."/>
            <person name="Sun Y."/>
            <person name="Lan Y."/>
            <person name="Juniper S.K."/>
            <person name="Young C.R."/>
            <person name="Angers B."/>
            <person name="Qian P.Y."/>
        </authorList>
    </citation>
    <scope>NUCLEOTIDE SEQUENCE</scope>
    <source>
        <strain evidence="9">R07B-5</strain>
    </source>
</reference>
<proteinExistence type="predicted"/>
<dbReference type="InterPro" id="IPR017441">
    <property type="entry name" value="Protein_kinase_ATP_BS"/>
</dbReference>
<dbReference type="PANTHER" id="PTHR11584:SF369">
    <property type="entry name" value="MITOGEN-ACTIVATED PROTEIN KINASE KINASE KINASE 19-RELATED"/>
    <property type="match status" value="1"/>
</dbReference>
<keyword evidence="2" id="KW-0808">Transferase</keyword>
<dbReference type="PROSITE" id="PS00108">
    <property type="entry name" value="PROTEIN_KINASE_ST"/>
    <property type="match status" value="1"/>
</dbReference>
<feature type="binding site" evidence="6">
    <location>
        <position position="288"/>
    </location>
    <ligand>
        <name>ATP</name>
        <dbReference type="ChEBI" id="CHEBI:30616"/>
    </ligand>
</feature>
<dbReference type="GO" id="GO:0035556">
    <property type="term" value="P:intracellular signal transduction"/>
    <property type="evidence" value="ECO:0007669"/>
    <property type="project" value="UniProtKB-ARBA"/>
</dbReference>
<accession>A0AAD9NSM9</accession>
<evidence type="ECO:0000256" key="6">
    <source>
        <dbReference type="PROSITE-ProRule" id="PRU10141"/>
    </source>
</evidence>
<keyword evidence="10" id="KW-1185">Reference proteome</keyword>
<organism evidence="9 10">
    <name type="scientific">Ridgeia piscesae</name>
    <name type="common">Tubeworm</name>
    <dbReference type="NCBI Taxonomy" id="27915"/>
    <lineage>
        <taxon>Eukaryota</taxon>
        <taxon>Metazoa</taxon>
        <taxon>Spiralia</taxon>
        <taxon>Lophotrochozoa</taxon>
        <taxon>Annelida</taxon>
        <taxon>Polychaeta</taxon>
        <taxon>Sedentaria</taxon>
        <taxon>Canalipalpata</taxon>
        <taxon>Sabellida</taxon>
        <taxon>Siboglinidae</taxon>
        <taxon>Ridgeia</taxon>
    </lineage>
</organism>
<evidence type="ECO:0000256" key="7">
    <source>
        <dbReference type="SAM" id="MobiDB-lite"/>
    </source>
</evidence>
<evidence type="ECO:0000256" key="5">
    <source>
        <dbReference type="ARBA" id="ARBA00022840"/>
    </source>
</evidence>
<dbReference type="CDD" id="cd06630">
    <property type="entry name" value="STKc_MEKK1"/>
    <property type="match status" value="1"/>
</dbReference>
<evidence type="ECO:0000256" key="4">
    <source>
        <dbReference type="ARBA" id="ARBA00022777"/>
    </source>
</evidence>
<feature type="region of interest" description="Disordered" evidence="7">
    <location>
        <begin position="19"/>
        <end position="41"/>
    </location>
</feature>
<evidence type="ECO:0000313" key="9">
    <source>
        <dbReference type="EMBL" id="KAK2179258.1"/>
    </source>
</evidence>
<dbReference type="GO" id="GO:0004674">
    <property type="term" value="F:protein serine/threonine kinase activity"/>
    <property type="evidence" value="ECO:0007669"/>
    <property type="project" value="UniProtKB-KW"/>
</dbReference>
<sequence length="529" mass="58354">MPGRSFPCVVEPTLFSPITEECSADEESSHSASSLHANASSSPAMLLTEDLSDLTLSPSGADDSDVDVSFKTEVTSFSPDDSPKHKDRPAASCRCKEEVELEEAKALVAALEQSSAQQSTLPFVPGLSQVNRDEELIIRLQNEVGVDGQAPNRYLEGEDWTRGFMIGTGAFSTCYQARDIKTGTLMAVKQIPFCRNTISEQRKVVEAIEEEIQMMAKLNHPNIVRILGATRQTCHFFMFVEWMPVDGQAPNRYLEGEDWTRGFMIGTGAFSTCYQARDIKTGTLMAVKQIPFCRNTISEQRKVVEAIEEEIQMMAKLNHPNIVRILGATRQTCHFFMFVEWMPGGSVSSLLENYGRFNDSVITKYTLQVLLGLAHLHENHILHRDLKGANLLVDSTGQRLRIGDFGAAARLASRMTGAGEFQGQLLGTIAFMAPEVLQGSSYGRSCDMWGVGCTMIEMASTKAPWAANEMSNHLALIYKIASTTSPPPIPDHVSPAIRDVMLRCLECDGKDRPSAKELLKHPLFTMSGL</sequence>
<evidence type="ECO:0000256" key="1">
    <source>
        <dbReference type="ARBA" id="ARBA00022527"/>
    </source>
</evidence>
<feature type="compositionally biased region" description="Low complexity" evidence="7">
    <location>
        <begin position="30"/>
        <end position="41"/>
    </location>
</feature>
<protein>
    <recommendedName>
        <fullName evidence="8">Protein kinase domain-containing protein</fullName>
    </recommendedName>
</protein>
<dbReference type="InterPro" id="IPR008271">
    <property type="entry name" value="Ser/Thr_kinase_AS"/>
</dbReference>
<keyword evidence="1" id="KW-0723">Serine/threonine-protein kinase</keyword>
<dbReference type="GO" id="GO:0005524">
    <property type="term" value="F:ATP binding"/>
    <property type="evidence" value="ECO:0007669"/>
    <property type="project" value="UniProtKB-UniRule"/>
</dbReference>
<keyword evidence="5 6" id="KW-0067">ATP-binding</keyword>
<dbReference type="Gene3D" id="1.10.510.10">
    <property type="entry name" value="Transferase(Phosphotransferase) domain 1"/>
    <property type="match status" value="1"/>
</dbReference>
<evidence type="ECO:0000256" key="3">
    <source>
        <dbReference type="ARBA" id="ARBA00022741"/>
    </source>
</evidence>
<dbReference type="PROSITE" id="PS50011">
    <property type="entry name" value="PROTEIN_KINASE_DOM"/>
    <property type="match status" value="1"/>
</dbReference>
<evidence type="ECO:0000259" key="8">
    <source>
        <dbReference type="PROSITE" id="PS50011"/>
    </source>
</evidence>
<dbReference type="SUPFAM" id="SSF56112">
    <property type="entry name" value="Protein kinase-like (PK-like)"/>
    <property type="match status" value="2"/>
</dbReference>
<feature type="domain" description="Protein kinase" evidence="8">
    <location>
        <begin position="259"/>
        <end position="524"/>
    </location>
</feature>
<comment type="caution">
    <text evidence="9">The sequence shown here is derived from an EMBL/GenBank/DDBJ whole genome shotgun (WGS) entry which is preliminary data.</text>
</comment>
<dbReference type="Gene3D" id="3.30.200.20">
    <property type="entry name" value="Phosphorylase Kinase, domain 1"/>
    <property type="match status" value="1"/>
</dbReference>
<keyword evidence="3 6" id="KW-0547">Nucleotide-binding</keyword>
<dbReference type="AlphaFoldDB" id="A0AAD9NSM9"/>